<evidence type="ECO:0000313" key="2">
    <source>
        <dbReference type="Proteomes" id="UP000297626"/>
    </source>
</evidence>
<proteinExistence type="predicted"/>
<gene>
    <name evidence="1" type="ORF">E3T51_09805</name>
</gene>
<dbReference type="AlphaFoldDB" id="A0A4R9BQ19"/>
<dbReference type="Pfam" id="PF07963">
    <property type="entry name" value="N_methyl"/>
    <property type="match status" value="1"/>
</dbReference>
<dbReference type="Proteomes" id="UP000297626">
    <property type="component" value="Unassembled WGS sequence"/>
</dbReference>
<comment type="caution">
    <text evidence="1">The sequence shown here is derived from an EMBL/GenBank/DDBJ whole genome shotgun (WGS) entry which is preliminary data.</text>
</comment>
<evidence type="ECO:0008006" key="3">
    <source>
        <dbReference type="Google" id="ProtNLM"/>
    </source>
</evidence>
<dbReference type="InterPro" id="IPR012902">
    <property type="entry name" value="N_methyl_site"/>
</dbReference>
<sequence length="131" mass="13757">MNSRPRDGGFGMIEIVVSMLLLSLLAIAFLPMLVTALRVSVSNASLSTATQLVSTQMSELRALGTTCAVLETYGNNLPSEFDAGGRKFSQTIEIDCPASDYPAKVPVTVSVSASDPVPMLAEATTLIFVTG</sequence>
<keyword evidence="2" id="KW-1185">Reference proteome</keyword>
<dbReference type="RefSeq" id="WP_134529665.1">
    <property type="nucleotide sequence ID" value="NZ_SOHN01000011.1"/>
</dbReference>
<accession>A0A4R9BQ19</accession>
<reference evidence="1 2" key="1">
    <citation type="submission" date="2019-03" db="EMBL/GenBank/DDBJ databases">
        <title>Genomics of glacier-inhabiting Cryobacterium strains.</title>
        <authorList>
            <person name="Liu Q."/>
            <person name="Xin Y.-H."/>
        </authorList>
    </citation>
    <scope>NUCLEOTIDE SEQUENCE [LARGE SCALE GENOMIC DNA]</scope>
    <source>
        <strain evidence="1 2">Sr54</strain>
    </source>
</reference>
<organism evidence="1 2">
    <name type="scientific">Cryobacterium serini</name>
    <dbReference type="NCBI Taxonomy" id="1259201"/>
    <lineage>
        <taxon>Bacteria</taxon>
        <taxon>Bacillati</taxon>
        <taxon>Actinomycetota</taxon>
        <taxon>Actinomycetes</taxon>
        <taxon>Micrococcales</taxon>
        <taxon>Microbacteriaceae</taxon>
        <taxon>Cryobacterium</taxon>
    </lineage>
</organism>
<protein>
    <recommendedName>
        <fullName evidence="3">Type II secretion system protein</fullName>
    </recommendedName>
</protein>
<name>A0A4R9BQ19_9MICO</name>
<evidence type="ECO:0000313" key="1">
    <source>
        <dbReference type="EMBL" id="TFD87759.1"/>
    </source>
</evidence>
<dbReference type="EMBL" id="SOHN01000011">
    <property type="protein sequence ID" value="TFD87759.1"/>
    <property type="molecule type" value="Genomic_DNA"/>
</dbReference>